<evidence type="ECO:0000313" key="2">
    <source>
        <dbReference type="EMBL" id="SVA96182.1"/>
    </source>
</evidence>
<sequence length="303" mass="33954">MAFHTVYAVIPLFLHELGAPSGIAVSVGGLFSFLIAAPQLISAILWRNIRNLKLAVLFVHSLVWAPLFIMGFLFTFFSPSGTSAWIFYLFLFVFYGLGLGIVIPVWVDFLSAVTLRRVRGTFFGLSFALGSFGSFLGGLLLKYILKSDIPFPQNFGVGFFIFCFSTIIATIVYIGYRVNENHPKRNPLLLKEFLVLAKTIINGHKNFQKYILSRIFCCAHLPAVSLYPVYCQQKFEFDISEAGTFTIISVIASGCASYFTGKMGQYFGYKSGMVFFCLSHFLAVLLAIFSQNMVWVYAIFLCI</sequence>
<dbReference type="PANTHER" id="PTHR23526:SF1">
    <property type="entry name" value="MAJOR FACILITATOR SUPERFAMILY MFS_1"/>
    <property type="match status" value="1"/>
</dbReference>
<dbReference type="Gene3D" id="1.20.1250.20">
    <property type="entry name" value="MFS general substrate transporter like domains"/>
    <property type="match status" value="2"/>
</dbReference>
<gene>
    <name evidence="2" type="ORF">METZ01_LOCUS149036</name>
</gene>
<feature type="transmembrane region" description="Helical" evidence="1">
    <location>
        <begin position="273"/>
        <end position="300"/>
    </location>
</feature>
<keyword evidence="1" id="KW-0472">Membrane</keyword>
<feature type="transmembrane region" description="Helical" evidence="1">
    <location>
        <begin position="23"/>
        <end position="45"/>
    </location>
</feature>
<dbReference type="SUPFAM" id="SSF103473">
    <property type="entry name" value="MFS general substrate transporter"/>
    <property type="match status" value="1"/>
</dbReference>
<keyword evidence="1" id="KW-0812">Transmembrane</keyword>
<dbReference type="Pfam" id="PF07690">
    <property type="entry name" value="MFS_1"/>
    <property type="match status" value="1"/>
</dbReference>
<dbReference type="InterPro" id="IPR052528">
    <property type="entry name" value="Sugar_transport-like"/>
</dbReference>
<feature type="non-terminal residue" evidence="2">
    <location>
        <position position="303"/>
    </location>
</feature>
<feature type="transmembrane region" description="Helical" evidence="1">
    <location>
        <begin position="242"/>
        <end position="261"/>
    </location>
</feature>
<evidence type="ECO:0008006" key="3">
    <source>
        <dbReference type="Google" id="ProtNLM"/>
    </source>
</evidence>
<protein>
    <recommendedName>
        <fullName evidence="3">Major facilitator superfamily (MFS) profile domain-containing protein</fullName>
    </recommendedName>
</protein>
<feature type="transmembrane region" description="Helical" evidence="1">
    <location>
        <begin position="211"/>
        <end position="230"/>
    </location>
</feature>
<dbReference type="PANTHER" id="PTHR23526">
    <property type="entry name" value="INTEGRAL MEMBRANE TRANSPORT PROTEIN-RELATED"/>
    <property type="match status" value="1"/>
</dbReference>
<name>A0A382A4W7_9ZZZZ</name>
<feature type="transmembrane region" description="Helical" evidence="1">
    <location>
        <begin position="57"/>
        <end position="79"/>
    </location>
</feature>
<evidence type="ECO:0000256" key="1">
    <source>
        <dbReference type="SAM" id="Phobius"/>
    </source>
</evidence>
<feature type="transmembrane region" description="Helical" evidence="1">
    <location>
        <begin position="122"/>
        <end position="145"/>
    </location>
</feature>
<proteinExistence type="predicted"/>
<feature type="transmembrane region" description="Helical" evidence="1">
    <location>
        <begin position="85"/>
        <end position="110"/>
    </location>
</feature>
<reference evidence="2" key="1">
    <citation type="submission" date="2018-05" db="EMBL/GenBank/DDBJ databases">
        <authorList>
            <person name="Lanie J.A."/>
            <person name="Ng W.-L."/>
            <person name="Kazmierczak K.M."/>
            <person name="Andrzejewski T.M."/>
            <person name="Davidsen T.M."/>
            <person name="Wayne K.J."/>
            <person name="Tettelin H."/>
            <person name="Glass J.I."/>
            <person name="Rusch D."/>
            <person name="Podicherti R."/>
            <person name="Tsui H.-C.T."/>
            <person name="Winkler M.E."/>
        </authorList>
    </citation>
    <scope>NUCLEOTIDE SEQUENCE</scope>
</reference>
<accession>A0A382A4W7</accession>
<keyword evidence="1" id="KW-1133">Transmembrane helix</keyword>
<dbReference type="EMBL" id="UINC01023797">
    <property type="protein sequence ID" value="SVA96182.1"/>
    <property type="molecule type" value="Genomic_DNA"/>
</dbReference>
<dbReference type="InterPro" id="IPR036259">
    <property type="entry name" value="MFS_trans_sf"/>
</dbReference>
<organism evidence="2">
    <name type="scientific">marine metagenome</name>
    <dbReference type="NCBI Taxonomy" id="408172"/>
    <lineage>
        <taxon>unclassified sequences</taxon>
        <taxon>metagenomes</taxon>
        <taxon>ecological metagenomes</taxon>
    </lineage>
</organism>
<dbReference type="InterPro" id="IPR011701">
    <property type="entry name" value="MFS"/>
</dbReference>
<feature type="transmembrane region" description="Helical" evidence="1">
    <location>
        <begin position="157"/>
        <end position="176"/>
    </location>
</feature>
<dbReference type="GO" id="GO:0022857">
    <property type="term" value="F:transmembrane transporter activity"/>
    <property type="evidence" value="ECO:0007669"/>
    <property type="project" value="InterPro"/>
</dbReference>
<dbReference type="AlphaFoldDB" id="A0A382A4W7"/>